<evidence type="ECO:0008006" key="8">
    <source>
        <dbReference type="Google" id="ProtNLM"/>
    </source>
</evidence>
<keyword evidence="2" id="KW-0808">Transferase</keyword>
<dbReference type="PANTHER" id="PTHR21087">
    <property type="entry name" value="SHIKIMATE KINASE"/>
    <property type="match status" value="1"/>
</dbReference>
<dbReference type="GO" id="GO:0009073">
    <property type="term" value="P:aromatic amino acid family biosynthetic process"/>
    <property type="evidence" value="ECO:0007669"/>
    <property type="project" value="UniProtKB-KW"/>
</dbReference>
<name>X1G2J1_9ZZZZ</name>
<dbReference type="GO" id="GO:0005524">
    <property type="term" value="F:ATP binding"/>
    <property type="evidence" value="ECO:0007669"/>
    <property type="project" value="UniProtKB-KW"/>
</dbReference>
<keyword evidence="6" id="KW-0057">Aromatic amino acid biosynthesis</keyword>
<dbReference type="GO" id="GO:0005829">
    <property type="term" value="C:cytosol"/>
    <property type="evidence" value="ECO:0007669"/>
    <property type="project" value="TreeGrafter"/>
</dbReference>
<evidence type="ECO:0000256" key="1">
    <source>
        <dbReference type="ARBA" id="ARBA00022605"/>
    </source>
</evidence>
<dbReference type="InterPro" id="IPR031322">
    <property type="entry name" value="Shikimate/glucono_kinase"/>
</dbReference>
<dbReference type="InterPro" id="IPR027417">
    <property type="entry name" value="P-loop_NTPase"/>
</dbReference>
<dbReference type="GO" id="GO:0004765">
    <property type="term" value="F:shikimate kinase activity"/>
    <property type="evidence" value="ECO:0007669"/>
    <property type="project" value="TreeGrafter"/>
</dbReference>
<accession>X1G2J1</accession>
<gene>
    <name evidence="7" type="ORF">S03H2_22686</name>
</gene>
<dbReference type="PANTHER" id="PTHR21087:SF16">
    <property type="entry name" value="SHIKIMATE KINASE 1, CHLOROPLASTIC"/>
    <property type="match status" value="1"/>
</dbReference>
<keyword evidence="3" id="KW-0547">Nucleotide-binding</keyword>
<protein>
    <recommendedName>
        <fullName evidence="8">Shikimate kinase</fullName>
    </recommendedName>
</protein>
<evidence type="ECO:0000256" key="2">
    <source>
        <dbReference type="ARBA" id="ARBA00022679"/>
    </source>
</evidence>
<evidence type="ECO:0000256" key="5">
    <source>
        <dbReference type="ARBA" id="ARBA00022840"/>
    </source>
</evidence>
<dbReference type="Pfam" id="PF01202">
    <property type="entry name" value="SKI"/>
    <property type="match status" value="1"/>
</dbReference>
<evidence type="ECO:0000313" key="7">
    <source>
        <dbReference type="EMBL" id="GAH38990.1"/>
    </source>
</evidence>
<dbReference type="GO" id="GO:0008652">
    <property type="term" value="P:amino acid biosynthetic process"/>
    <property type="evidence" value="ECO:0007669"/>
    <property type="project" value="UniProtKB-KW"/>
</dbReference>
<dbReference type="PRINTS" id="PR01100">
    <property type="entry name" value="SHIKIMTKNASE"/>
</dbReference>
<dbReference type="AlphaFoldDB" id="X1G2J1"/>
<keyword evidence="4" id="KW-0418">Kinase</keyword>
<dbReference type="SUPFAM" id="SSF52540">
    <property type="entry name" value="P-loop containing nucleoside triphosphate hydrolases"/>
    <property type="match status" value="1"/>
</dbReference>
<proteinExistence type="inferred from homology"/>
<keyword evidence="5" id="KW-0067">ATP-binding</keyword>
<dbReference type="Gene3D" id="3.40.50.300">
    <property type="entry name" value="P-loop containing nucleotide triphosphate hydrolases"/>
    <property type="match status" value="1"/>
</dbReference>
<keyword evidence="1" id="KW-0028">Amino-acid biosynthesis</keyword>
<evidence type="ECO:0000256" key="3">
    <source>
        <dbReference type="ARBA" id="ARBA00022741"/>
    </source>
</evidence>
<dbReference type="CDD" id="cd00464">
    <property type="entry name" value="SK"/>
    <property type="match status" value="1"/>
</dbReference>
<sequence>MKTSIALIGFMGVGKTAVGKLLAGKLGRKFVELDSLIEHRAGKSIPDIFQQDGEVAFRELEIEVTREVSRDKNLVIACGGGIVLNKINIDRLRQQSRIVYLTASPKVILKRVSGDGDERPLLKAANKALNIRELLGFRKPFYERAADIKIDTSKLDTDSIVEQIIIKLKNDEGFHL</sequence>
<evidence type="ECO:0000256" key="6">
    <source>
        <dbReference type="ARBA" id="ARBA00023141"/>
    </source>
</evidence>
<dbReference type="HAMAP" id="MF_00109">
    <property type="entry name" value="Shikimate_kinase"/>
    <property type="match status" value="1"/>
</dbReference>
<dbReference type="InterPro" id="IPR000623">
    <property type="entry name" value="Shikimate_kinase/TSH1"/>
</dbReference>
<reference evidence="7" key="1">
    <citation type="journal article" date="2014" name="Front. Microbiol.">
        <title>High frequency of phylogenetically diverse reductive dehalogenase-homologous genes in deep subseafloor sedimentary metagenomes.</title>
        <authorList>
            <person name="Kawai M."/>
            <person name="Futagami T."/>
            <person name="Toyoda A."/>
            <person name="Takaki Y."/>
            <person name="Nishi S."/>
            <person name="Hori S."/>
            <person name="Arai W."/>
            <person name="Tsubouchi T."/>
            <person name="Morono Y."/>
            <person name="Uchiyama I."/>
            <person name="Ito T."/>
            <person name="Fujiyama A."/>
            <person name="Inagaki F."/>
            <person name="Takami H."/>
        </authorList>
    </citation>
    <scope>NUCLEOTIDE SEQUENCE</scope>
    <source>
        <strain evidence="7">Expedition CK06-06</strain>
    </source>
</reference>
<evidence type="ECO:0000256" key="4">
    <source>
        <dbReference type="ARBA" id="ARBA00022777"/>
    </source>
</evidence>
<dbReference type="EMBL" id="BARU01012259">
    <property type="protein sequence ID" value="GAH38990.1"/>
    <property type="molecule type" value="Genomic_DNA"/>
</dbReference>
<comment type="caution">
    <text evidence="7">The sequence shown here is derived from an EMBL/GenBank/DDBJ whole genome shotgun (WGS) entry which is preliminary data.</text>
</comment>
<organism evidence="7">
    <name type="scientific">marine sediment metagenome</name>
    <dbReference type="NCBI Taxonomy" id="412755"/>
    <lineage>
        <taxon>unclassified sequences</taxon>
        <taxon>metagenomes</taxon>
        <taxon>ecological metagenomes</taxon>
    </lineage>
</organism>